<dbReference type="AlphaFoldDB" id="A0A232EZR2"/>
<evidence type="ECO:0000313" key="2">
    <source>
        <dbReference type="Proteomes" id="UP000215335"/>
    </source>
</evidence>
<sequence length="98" mass="11184">MRGHLFAIDFHVTFRVTVAELIDFPITMEKTVCCLRVTASTFKIHDFCQKAGEALKGFPSVLNFHTDCLRAFSINLENILILHQPLWKTVFANAGIRF</sequence>
<dbReference type="Proteomes" id="UP000215335">
    <property type="component" value="Unassembled WGS sequence"/>
</dbReference>
<proteinExistence type="predicted"/>
<protein>
    <submittedName>
        <fullName evidence="1">Uncharacterized protein</fullName>
    </submittedName>
</protein>
<keyword evidence="2" id="KW-1185">Reference proteome</keyword>
<gene>
    <name evidence="1" type="ORF">TSAR_000962</name>
</gene>
<accession>A0A232EZR2</accession>
<dbReference type="EMBL" id="NNAY01001453">
    <property type="protein sequence ID" value="OXU23924.1"/>
    <property type="molecule type" value="Genomic_DNA"/>
</dbReference>
<reference evidence="1 2" key="1">
    <citation type="journal article" date="2017" name="Curr. Biol.">
        <title>The Evolution of Venom by Co-option of Single-Copy Genes.</title>
        <authorList>
            <person name="Martinson E.O."/>
            <person name="Mrinalini"/>
            <person name="Kelkar Y.D."/>
            <person name="Chang C.H."/>
            <person name="Werren J.H."/>
        </authorList>
    </citation>
    <scope>NUCLEOTIDE SEQUENCE [LARGE SCALE GENOMIC DNA]</scope>
    <source>
        <strain evidence="1 2">Alberta</strain>
        <tissue evidence="1">Whole body</tissue>
    </source>
</reference>
<comment type="caution">
    <text evidence="1">The sequence shown here is derived from an EMBL/GenBank/DDBJ whole genome shotgun (WGS) entry which is preliminary data.</text>
</comment>
<organism evidence="1 2">
    <name type="scientific">Trichomalopsis sarcophagae</name>
    <dbReference type="NCBI Taxonomy" id="543379"/>
    <lineage>
        <taxon>Eukaryota</taxon>
        <taxon>Metazoa</taxon>
        <taxon>Ecdysozoa</taxon>
        <taxon>Arthropoda</taxon>
        <taxon>Hexapoda</taxon>
        <taxon>Insecta</taxon>
        <taxon>Pterygota</taxon>
        <taxon>Neoptera</taxon>
        <taxon>Endopterygota</taxon>
        <taxon>Hymenoptera</taxon>
        <taxon>Apocrita</taxon>
        <taxon>Proctotrupomorpha</taxon>
        <taxon>Chalcidoidea</taxon>
        <taxon>Pteromalidae</taxon>
        <taxon>Pteromalinae</taxon>
        <taxon>Trichomalopsis</taxon>
    </lineage>
</organism>
<name>A0A232EZR2_9HYME</name>
<evidence type="ECO:0000313" key="1">
    <source>
        <dbReference type="EMBL" id="OXU23924.1"/>
    </source>
</evidence>